<dbReference type="InterPro" id="IPR052752">
    <property type="entry name" value="NACHT-WD_repeat"/>
</dbReference>
<dbReference type="InterPro" id="IPR011047">
    <property type="entry name" value="Quinoprotein_ADH-like_sf"/>
</dbReference>
<protein>
    <recommendedName>
        <fullName evidence="1">NACHT domain-containing protein</fullName>
    </recommendedName>
</protein>
<dbReference type="InterPro" id="IPR027417">
    <property type="entry name" value="P-loop_NTPase"/>
</dbReference>
<dbReference type="InterPro" id="IPR007111">
    <property type="entry name" value="NACHT_NTPase"/>
</dbReference>
<dbReference type="PANTHER" id="PTHR19871:SF14">
    <property type="entry name" value="DUF4062 DOMAIN-CONTAINING PROTEIN"/>
    <property type="match status" value="1"/>
</dbReference>
<evidence type="ECO:0000313" key="3">
    <source>
        <dbReference type="Proteomes" id="UP000663832"/>
    </source>
</evidence>
<dbReference type="Gene3D" id="3.40.50.300">
    <property type="entry name" value="P-loop containing nucleotide triphosphate hydrolases"/>
    <property type="match status" value="1"/>
</dbReference>
<dbReference type="SUPFAM" id="SSF50998">
    <property type="entry name" value="Quinoprotein alcohol dehydrogenase-like"/>
    <property type="match status" value="1"/>
</dbReference>
<feature type="domain" description="NACHT" evidence="1">
    <location>
        <begin position="156"/>
        <end position="336"/>
    </location>
</feature>
<dbReference type="SUPFAM" id="SSF50978">
    <property type="entry name" value="WD40 repeat-like"/>
    <property type="match status" value="1"/>
</dbReference>
<evidence type="ECO:0000313" key="2">
    <source>
        <dbReference type="EMBL" id="CAF1620803.1"/>
    </source>
</evidence>
<dbReference type="OrthoDB" id="10046690at2759"/>
<accession>A0A816CAZ4</accession>
<feature type="non-terminal residue" evidence="2">
    <location>
        <position position="1405"/>
    </location>
</feature>
<dbReference type="InterPro" id="IPR036322">
    <property type="entry name" value="WD40_repeat_dom_sf"/>
</dbReference>
<dbReference type="EMBL" id="CAJNOM010001855">
    <property type="protein sequence ID" value="CAF1620803.1"/>
    <property type="molecule type" value="Genomic_DNA"/>
</dbReference>
<name>A0A816CAZ4_9BILA</name>
<reference evidence="2" key="1">
    <citation type="submission" date="2021-02" db="EMBL/GenBank/DDBJ databases">
        <authorList>
            <person name="Nowell W R."/>
        </authorList>
    </citation>
    <scope>NUCLEOTIDE SEQUENCE</scope>
</reference>
<dbReference type="SUPFAM" id="SSF52540">
    <property type="entry name" value="P-loop containing nucleoside triphosphate hydrolases"/>
    <property type="match status" value="1"/>
</dbReference>
<comment type="caution">
    <text evidence="2">The sequence shown here is derived from an EMBL/GenBank/DDBJ whole genome shotgun (WGS) entry which is preliminary data.</text>
</comment>
<evidence type="ECO:0000259" key="1">
    <source>
        <dbReference type="Pfam" id="PF05729"/>
    </source>
</evidence>
<organism evidence="2 3">
    <name type="scientific">Adineta steineri</name>
    <dbReference type="NCBI Taxonomy" id="433720"/>
    <lineage>
        <taxon>Eukaryota</taxon>
        <taxon>Metazoa</taxon>
        <taxon>Spiralia</taxon>
        <taxon>Gnathifera</taxon>
        <taxon>Rotifera</taxon>
        <taxon>Eurotatoria</taxon>
        <taxon>Bdelloidea</taxon>
        <taxon>Adinetida</taxon>
        <taxon>Adinetidae</taxon>
        <taxon>Adineta</taxon>
    </lineage>
</organism>
<dbReference type="Pfam" id="PF05729">
    <property type="entry name" value="NACHT"/>
    <property type="match status" value="1"/>
</dbReference>
<sequence>FYILVTAQEIYRALLNNKHKPRRILCFFRELIDIDELDSKFHDKEDKIESKQLLHDIKNLLQQSVDSSEIYTYKLQWKNENDRKNYLSKFFDDFYQAVKLQIDFHMKIYENKQENLLYNQIIEHAIQCNSLVQRFFPRPEVFQQIKTYITSSTNYPCVLLGYSGTGKSSIMAKLVNEIPSWYSQTNNVSVIVRFLGATPSSSDIRRPLISIIEQICMIYHLNIPTNFDNVKEIFENILLRIPKDENLILLLDSIDQLQTVDLINLSKWLPEKFPSSSSNVKCIFSTISDIEVGMERKKIDIYKQLQTIYKDGLQEIEIKSFDENIAEEVLYSWLKQDRRCLTTIQHEWLKPKFTRRHQIDPLFLSLLYDQTLTWHSYDEIPDKTFLSIEYTGDAIEYLYDQLGMKHGPILFRRSMHYLQLSGGLSEVEIEDILSLDDEILQSVFIHYLPPLELFRLPSNLWIRIRNDMHKYLVEKDIDNVPCVYFYHRAFQQHEPWKGEQGMKYRRDKAILEKIRLEYFANQYKTTFDMSYSSKLMTKYEFSEPIIPVNRCLTQQQSFEDKSKKQYNLRRFHQLYINIARYDYVHHVTLFNLDFLSVLLLCGEYKITDFLYEFTMMNYDGIGESKFLLKQFEISLNILNQYPNNLSFELVYRLFPFRNHLYELLYKLLEQCLIDCPLLLITDDERPQYLMKCSLSNIIYSKISPFSLFIITDDSKFYRLNNYYRTTVNQFDIVYKRKVRQEKLISGLHDNGYICCLTSNYEMISMNTSTKELIMQIPCNHLIAFIKKEIIFIISSSNHSLQIWNCAQNSLLSEYDCNNDIIEDYIYKKSILKVNLKLSQTICYFSIDNNCQIQLIRTINKHMNNYQHRILLDIYVEFYYSLNSSKASLVIYDDNNPIEIYNEIDFLSLPKSVIYLSNSNSIAWLTDTSVMIFNPLYKEKIFQPFSLIPSADTIQYDLIHDNYSSVAFSGGLGNLLACIIKAKGIVDIYDWYYNKKEQKHVSHHLTHVQLDINIDCCVFDAEHPDGITLYCSDGKYLYKYNATMLSCLTASKHLVSSETVLQKPSIHLDQFLTYIDNDQNLKVFTLNDNYKLDFHLSIQSIKQYYFTKNSSHILVINRKNLLSIYSLETSKLLWTTNEFEHRKLQIHSLQSSFILLCPQTKQIFQIDTKLFQIKILIQLPIDCLTSTLISEDRLIILSKDQTNLIEFNLINRTLTIQSSIQLNSSKIIQMYSVYDHLVFHTYDNQIYLWQKDNKGLKQLEETSRLITKDNQLVLVCTDNKRIILYDFKVKSRQIAHLDDDAGECEVLCLSNINKNDNEQYLFIICSDRLLRMYRVSNGEQVVKLFINKDLYPFIGILNDHLLLKVENRLCIIKIIDRKSLPSRSSDVKCSLFEKKDWLQCHHFLFP</sequence>
<gene>
    <name evidence="2" type="ORF">QVE165_LOCUS55636</name>
</gene>
<proteinExistence type="predicted"/>
<keyword evidence="3" id="KW-1185">Reference proteome</keyword>
<dbReference type="PANTHER" id="PTHR19871">
    <property type="entry name" value="BETA TRANSDUCIN-RELATED PROTEIN"/>
    <property type="match status" value="1"/>
</dbReference>
<dbReference type="Gene3D" id="2.130.10.10">
    <property type="entry name" value="YVTN repeat-like/Quinoprotein amine dehydrogenase"/>
    <property type="match status" value="1"/>
</dbReference>
<dbReference type="Proteomes" id="UP000663832">
    <property type="component" value="Unassembled WGS sequence"/>
</dbReference>
<dbReference type="InterPro" id="IPR015943">
    <property type="entry name" value="WD40/YVTN_repeat-like_dom_sf"/>
</dbReference>